<proteinExistence type="predicted"/>
<accession>A0A183NMX2</accession>
<reference evidence="2 3" key="1">
    <citation type="submission" date="2018-11" db="EMBL/GenBank/DDBJ databases">
        <authorList>
            <consortium name="Pathogen Informatics"/>
        </authorList>
    </citation>
    <scope>NUCLEOTIDE SEQUENCE [LARGE SCALE GENOMIC DNA]</scope>
    <source>
        <strain>Denwood</strain>
        <strain evidence="3">Zambia</strain>
    </source>
</reference>
<feature type="compositionally biased region" description="Polar residues" evidence="1">
    <location>
        <begin position="84"/>
        <end position="95"/>
    </location>
</feature>
<dbReference type="STRING" id="31246.A0A183NMX2"/>
<feature type="region of interest" description="Disordered" evidence="1">
    <location>
        <begin position="84"/>
        <end position="107"/>
    </location>
</feature>
<dbReference type="AlphaFoldDB" id="A0A183NMX2"/>
<organism evidence="2 3">
    <name type="scientific">Schistosoma mattheei</name>
    <dbReference type="NCBI Taxonomy" id="31246"/>
    <lineage>
        <taxon>Eukaryota</taxon>
        <taxon>Metazoa</taxon>
        <taxon>Spiralia</taxon>
        <taxon>Lophotrochozoa</taxon>
        <taxon>Platyhelminthes</taxon>
        <taxon>Trematoda</taxon>
        <taxon>Digenea</taxon>
        <taxon>Strigeidida</taxon>
        <taxon>Schistosomatoidea</taxon>
        <taxon>Schistosomatidae</taxon>
        <taxon>Schistosoma</taxon>
    </lineage>
</organism>
<sequence>MKESFGGASDQPIPDIVKNVRDNTASEITRQALDLPIPGTSISLPTECTTLVPVIEEPEENLQQQNELDSSSVVPNLVEALPDQSQLPTEVSSLSGKHFHDKSQLWG</sequence>
<dbReference type="EMBL" id="UZAL01006292">
    <property type="protein sequence ID" value="VDO95602.1"/>
    <property type="molecule type" value="Genomic_DNA"/>
</dbReference>
<gene>
    <name evidence="2" type="ORF">SMTD_LOCUS3458</name>
</gene>
<keyword evidence="3" id="KW-1185">Reference proteome</keyword>
<evidence type="ECO:0000313" key="3">
    <source>
        <dbReference type="Proteomes" id="UP000269396"/>
    </source>
</evidence>
<evidence type="ECO:0000313" key="2">
    <source>
        <dbReference type="EMBL" id="VDO95602.1"/>
    </source>
</evidence>
<protein>
    <submittedName>
        <fullName evidence="2">Uncharacterized protein</fullName>
    </submittedName>
</protein>
<evidence type="ECO:0000256" key="1">
    <source>
        <dbReference type="SAM" id="MobiDB-lite"/>
    </source>
</evidence>
<dbReference type="Proteomes" id="UP000269396">
    <property type="component" value="Unassembled WGS sequence"/>
</dbReference>
<name>A0A183NMX2_9TREM</name>